<evidence type="ECO:0000313" key="1">
    <source>
        <dbReference type="EMBL" id="DAD93582.1"/>
    </source>
</evidence>
<dbReference type="EMBL" id="BK015162">
    <property type="protein sequence ID" value="DAD93582.1"/>
    <property type="molecule type" value="Genomic_DNA"/>
</dbReference>
<name>A0A8S5NFV1_9CAUD</name>
<proteinExistence type="predicted"/>
<accession>A0A8S5NFV1</accession>
<protein>
    <submittedName>
        <fullName evidence="1">Uncharacterized protein</fullName>
    </submittedName>
</protein>
<reference evidence="1" key="1">
    <citation type="journal article" date="2021" name="Proc. Natl. Acad. Sci. U.S.A.">
        <title>A Catalog of Tens of Thousands of Viruses from Human Metagenomes Reveals Hidden Associations with Chronic Diseases.</title>
        <authorList>
            <person name="Tisza M.J."/>
            <person name="Buck C.B."/>
        </authorList>
    </citation>
    <scope>NUCLEOTIDE SEQUENCE</scope>
    <source>
        <strain evidence="1">Ct2nF21</strain>
    </source>
</reference>
<organism evidence="1">
    <name type="scientific">Podoviridae sp. ct2nF21</name>
    <dbReference type="NCBI Taxonomy" id="2826537"/>
    <lineage>
        <taxon>Viruses</taxon>
        <taxon>Duplodnaviria</taxon>
        <taxon>Heunggongvirae</taxon>
        <taxon>Uroviricota</taxon>
        <taxon>Caudoviricetes</taxon>
    </lineage>
</organism>
<sequence>MYTVRSNVEKYASMYVGKLQTALMYRLSMIYCHSCYRTNVRDVGGIFIGQKRTYVRVKVVPQMVLASQNRASDSERGLATQVVAVHGTNDSRS</sequence>